<dbReference type="PANTHER" id="PTHR30606:SF10">
    <property type="entry name" value="PHOSPHATIDYLINOSITOL MANNOSIDE ACYLTRANSFERASE"/>
    <property type="match status" value="1"/>
</dbReference>
<keyword evidence="3" id="KW-0997">Cell inner membrane</keyword>
<keyword evidence="7" id="KW-0812">Transmembrane</keyword>
<evidence type="ECO:0000256" key="1">
    <source>
        <dbReference type="ARBA" id="ARBA00004533"/>
    </source>
</evidence>
<evidence type="ECO:0000256" key="6">
    <source>
        <dbReference type="ARBA" id="ARBA00023315"/>
    </source>
</evidence>
<keyword evidence="6" id="KW-0012">Acyltransferase</keyword>
<dbReference type="GO" id="GO:0005886">
    <property type="term" value="C:plasma membrane"/>
    <property type="evidence" value="ECO:0007669"/>
    <property type="project" value="UniProtKB-SubCell"/>
</dbReference>
<comment type="caution">
    <text evidence="8">The sequence shown here is derived from an EMBL/GenBank/DDBJ whole genome shotgun (WGS) entry which is preliminary data.</text>
</comment>
<keyword evidence="7" id="KW-1133">Transmembrane helix</keyword>
<evidence type="ECO:0000256" key="2">
    <source>
        <dbReference type="ARBA" id="ARBA00022475"/>
    </source>
</evidence>
<keyword evidence="5 7" id="KW-0472">Membrane</keyword>
<evidence type="ECO:0008006" key="9">
    <source>
        <dbReference type="Google" id="ProtNLM"/>
    </source>
</evidence>
<protein>
    <recommendedName>
        <fullName evidence="9">Lipid A biosynthesis acyltransferase</fullName>
    </recommendedName>
</protein>
<evidence type="ECO:0000256" key="3">
    <source>
        <dbReference type="ARBA" id="ARBA00022519"/>
    </source>
</evidence>
<accession>A0A7V5XZH6</accession>
<dbReference type="Pfam" id="PF03279">
    <property type="entry name" value="Lip_A_acyltrans"/>
    <property type="match status" value="1"/>
</dbReference>
<feature type="transmembrane region" description="Helical" evidence="7">
    <location>
        <begin position="12"/>
        <end position="42"/>
    </location>
</feature>
<dbReference type="EMBL" id="DTHS01000017">
    <property type="protein sequence ID" value="HHR48464.1"/>
    <property type="molecule type" value="Genomic_DNA"/>
</dbReference>
<dbReference type="CDD" id="cd07984">
    <property type="entry name" value="LPLAT_LABLAT-like"/>
    <property type="match status" value="1"/>
</dbReference>
<evidence type="ECO:0000256" key="4">
    <source>
        <dbReference type="ARBA" id="ARBA00022679"/>
    </source>
</evidence>
<evidence type="ECO:0000256" key="5">
    <source>
        <dbReference type="ARBA" id="ARBA00023136"/>
    </source>
</evidence>
<reference evidence="8" key="1">
    <citation type="journal article" date="2020" name="mSystems">
        <title>Genome- and Community-Level Interaction Insights into Carbon Utilization and Element Cycling Functions of Hydrothermarchaeota in Hydrothermal Sediment.</title>
        <authorList>
            <person name="Zhou Z."/>
            <person name="Liu Y."/>
            <person name="Xu W."/>
            <person name="Pan J."/>
            <person name="Luo Z.H."/>
            <person name="Li M."/>
        </authorList>
    </citation>
    <scope>NUCLEOTIDE SEQUENCE [LARGE SCALE GENOMIC DNA]</scope>
    <source>
        <strain evidence="8">SpSt-791</strain>
    </source>
</reference>
<proteinExistence type="predicted"/>
<sequence length="293" mass="34798">MPLKTILKKYLMYLGILMGTFLPRWFCIFLAKIIGYFCFLLMKNQRKRMIKNYFFIFGDEIDEEKAQKLTKKLFINLAICVADFLKSPSYKKEQLFSLIVNRVSKDFWEDAKKRRLILATLHLGNWELGGITLSRMGLNFSCLIEVLPFGMSKVFNWLRKKSRLKPIPYNSLKEIIKTLEKGSNLAILADRSLNRQGLFLPFGKGRRIFPKGAAYLAQKYKIPLYFGYFVLTEDNKKYLMIDEKIKREYYENEDFEKETERLTRIIAERILAVVKKYPSQWFVFQGDWENEKN</sequence>
<dbReference type="PANTHER" id="PTHR30606">
    <property type="entry name" value="LIPID A BIOSYNTHESIS LAUROYL ACYLTRANSFERASE"/>
    <property type="match status" value="1"/>
</dbReference>
<organism evidence="8">
    <name type="scientific">candidate division WOR-3 bacterium</name>
    <dbReference type="NCBI Taxonomy" id="2052148"/>
    <lineage>
        <taxon>Bacteria</taxon>
        <taxon>Bacteria division WOR-3</taxon>
    </lineage>
</organism>
<dbReference type="InterPro" id="IPR004960">
    <property type="entry name" value="LipA_acyltrans"/>
</dbReference>
<keyword evidence="4" id="KW-0808">Transferase</keyword>
<name>A0A7V5XZH6_UNCW3</name>
<evidence type="ECO:0000256" key="7">
    <source>
        <dbReference type="SAM" id="Phobius"/>
    </source>
</evidence>
<dbReference type="AlphaFoldDB" id="A0A7V5XZH6"/>
<gene>
    <name evidence="8" type="ORF">ENV79_02315</name>
</gene>
<comment type="subcellular location">
    <subcellularLocation>
        <location evidence="1">Cell inner membrane</location>
    </subcellularLocation>
</comment>
<evidence type="ECO:0000313" key="8">
    <source>
        <dbReference type="EMBL" id="HHR48464.1"/>
    </source>
</evidence>
<keyword evidence="2" id="KW-1003">Cell membrane</keyword>
<dbReference type="GO" id="GO:0016746">
    <property type="term" value="F:acyltransferase activity"/>
    <property type="evidence" value="ECO:0007669"/>
    <property type="project" value="UniProtKB-KW"/>
</dbReference>
<dbReference type="GO" id="GO:0009247">
    <property type="term" value="P:glycolipid biosynthetic process"/>
    <property type="evidence" value="ECO:0007669"/>
    <property type="project" value="UniProtKB-ARBA"/>
</dbReference>